<sequence length="292" mass="31373">MENGHTADVRQVRYVPALGAPFGVEVLSFERLRRMDGAGRRTESQRPDFHVLGLVASGTGGHVADFVRYPLRVGSVAWIRPGVVHRWSDVERVDGPLILFRHDFLPPEGSAARSAADVFGPACWQLSADVWPLALVAADHLRGEHAAAVASPGTASPPLLAHLLAALVLRVSPGSASASVNGAEGDRQVFLRYRAAVEEGFAERHDVAGYAAALGYDRRTLTRATRAATGLGAKELLDQRVLLEAKRLLGHTDLPVAGCARRLGFRDAANFTTFFRRRTGTTPSAWRTTGGG</sequence>
<comment type="caution">
    <text evidence="5">The sequence shown here is derived from an EMBL/GenBank/DDBJ whole genome shotgun (WGS) entry which is preliminary data.</text>
</comment>
<dbReference type="PANTHER" id="PTHR46796">
    <property type="entry name" value="HTH-TYPE TRANSCRIPTIONAL ACTIVATOR RHAS-RELATED"/>
    <property type="match status" value="1"/>
</dbReference>
<evidence type="ECO:0000256" key="3">
    <source>
        <dbReference type="ARBA" id="ARBA00023163"/>
    </source>
</evidence>
<name>A0ABS7QWN2_9ACTN</name>
<dbReference type="EMBL" id="JAINVZ010000014">
    <property type="protein sequence ID" value="MBY8887074.1"/>
    <property type="molecule type" value="Genomic_DNA"/>
</dbReference>
<dbReference type="InterPro" id="IPR009057">
    <property type="entry name" value="Homeodomain-like_sf"/>
</dbReference>
<dbReference type="InterPro" id="IPR014710">
    <property type="entry name" value="RmlC-like_jellyroll"/>
</dbReference>
<dbReference type="Pfam" id="PF12833">
    <property type="entry name" value="HTH_18"/>
    <property type="match status" value="1"/>
</dbReference>
<keyword evidence="2" id="KW-0238">DNA-binding</keyword>
<dbReference type="InterPro" id="IPR050204">
    <property type="entry name" value="AraC_XylS_family_regulators"/>
</dbReference>
<evidence type="ECO:0000259" key="4">
    <source>
        <dbReference type="PROSITE" id="PS01124"/>
    </source>
</evidence>
<evidence type="ECO:0000313" key="5">
    <source>
        <dbReference type="EMBL" id="MBY8887074.1"/>
    </source>
</evidence>
<keyword evidence="1" id="KW-0805">Transcription regulation</keyword>
<feature type="domain" description="HTH araC/xylS-type" evidence="4">
    <location>
        <begin position="191"/>
        <end position="289"/>
    </location>
</feature>
<dbReference type="Pfam" id="PF02311">
    <property type="entry name" value="AraC_binding"/>
    <property type="match status" value="1"/>
</dbReference>
<dbReference type="SUPFAM" id="SSF46689">
    <property type="entry name" value="Homeodomain-like"/>
    <property type="match status" value="1"/>
</dbReference>
<dbReference type="SUPFAM" id="SSF51182">
    <property type="entry name" value="RmlC-like cupins"/>
    <property type="match status" value="1"/>
</dbReference>
<dbReference type="PROSITE" id="PS01124">
    <property type="entry name" value="HTH_ARAC_FAMILY_2"/>
    <property type="match status" value="1"/>
</dbReference>
<accession>A0ABS7QWN2</accession>
<reference evidence="5 6" key="1">
    <citation type="submission" date="2021-08" db="EMBL/GenBank/DDBJ databases">
        <title>Streptomyces sp. PTM05 isolated from lichen.</title>
        <authorList>
            <person name="Somphong A."/>
            <person name="Phongsopitanun W."/>
            <person name="Tanasupawat S."/>
        </authorList>
    </citation>
    <scope>NUCLEOTIDE SEQUENCE [LARGE SCALE GENOMIC DNA]</scope>
    <source>
        <strain evidence="5 6">Ptm05</strain>
    </source>
</reference>
<protein>
    <submittedName>
        <fullName evidence="5">AraC family transcriptional regulator</fullName>
    </submittedName>
</protein>
<dbReference type="Gene3D" id="1.10.10.60">
    <property type="entry name" value="Homeodomain-like"/>
    <property type="match status" value="1"/>
</dbReference>
<keyword evidence="3" id="KW-0804">Transcription</keyword>
<proteinExistence type="predicted"/>
<dbReference type="RefSeq" id="WP_222979838.1">
    <property type="nucleotide sequence ID" value="NZ_JAINVZ010000014.1"/>
</dbReference>
<dbReference type="Proteomes" id="UP001198565">
    <property type="component" value="Unassembled WGS sequence"/>
</dbReference>
<dbReference type="InterPro" id="IPR018060">
    <property type="entry name" value="HTH_AraC"/>
</dbReference>
<evidence type="ECO:0000256" key="1">
    <source>
        <dbReference type="ARBA" id="ARBA00023015"/>
    </source>
</evidence>
<dbReference type="Gene3D" id="2.60.120.10">
    <property type="entry name" value="Jelly Rolls"/>
    <property type="match status" value="1"/>
</dbReference>
<dbReference type="InterPro" id="IPR011051">
    <property type="entry name" value="RmlC_Cupin_sf"/>
</dbReference>
<dbReference type="PANTHER" id="PTHR46796:SF6">
    <property type="entry name" value="ARAC SUBFAMILY"/>
    <property type="match status" value="1"/>
</dbReference>
<evidence type="ECO:0000313" key="6">
    <source>
        <dbReference type="Proteomes" id="UP001198565"/>
    </source>
</evidence>
<organism evidence="5 6">
    <name type="scientific">Streptantibioticus parmotrematis</name>
    <dbReference type="NCBI Taxonomy" id="2873249"/>
    <lineage>
        <taxon>Bacteria</taxon>
        <taxon>Bacillati</taxon>
        <taxon>Actinomycetota</taxon>
        <taxon>Actinomycetes</taxon>
        <taxon>Kitasatosporales</taxon>
        <taxon>Streptomycetaceae</taxon>
        <taxon>Streptantibioticus</taxon>
    </lineage>
</organism>
<evidence type="ECO:0000256" key="2">
    <source>
        <dbReference type="ARBA" id="ARBA00023125"/>
    </source>
</evidence>
<keyword evidence="6" id="KW-1185">Reference proteome</keyword>
<dbReference type="InterPro" id="IPR003313">
    <property type="entry name" value="AraC-bd"/>
</dbReference>
<dbReference type="SMART" id="SM00342">
    <property type="entry name" value="HTH_ARAC"/>
    <property type="match status" value="1"/>
</dbReference>
<gene>
    <name evidence="5" type="ORF">K7472_19805</name>
</gene>